<dbReference type="SMART" id="SM00382">
    <property type="entry name" value="AAA"/>
    <property type="match status" value="2"/>
</dbReference>
<proteinExistence type="inferred from homology"/>
<evidence type="ECO:0000313" key="16">
    <source>
        <dbReference type="Proteomes" id="UP000068243"/>
    </source>
</evidence>
<feature type="transmembrane region" description="Helical" evidence="12">
    <location>
        <begin position="997"/>
        <end position="1020"/>
    </location>
</feature>
<dbReference type="Pfam" id="PF24357">
    <property type="entry name" value="TMD0_ABC"/>
    <property type="match status" value="1"/>
</dbReference>
<comment type="similarity">
    <text evidence="2">Belongs to the ABC transporter superfamily. ABCC family. Conjugate transporter (TC 3.A.1.208) subfamily.</text>
</comment>
<protein>
    <submittedName>
        <fullName evidence="15">ATP-binding cassette transporter</fullName>
    </submittedName>
</protein>
<dbReference type="InterPro" id="IPR044726">
    <property type="entry name" value="ABCC_6TM_D2"/>
</dbReference>
<dbReference type="VEuPathDB" id="FungiDB:M747DRAFT_266568"/>
<dbReference type="PROSITE" id="PS00211">
    <property type="entry name" value="ABC_TRANSPORTER_1"/>
    <property type="match status" value="1"/>
</dbReference>
<dbReference type="InterPro" id="IPR036640">
    <property type="entry name" value="ABC1_TM_sf"/>
</dbReference>
<dbReference type="VEuPathDB" id="FungiDB:ASPNIDRAFT2_1127867"/>
<dbReference type="CDD" id="cd18580">
    <property type="entry name" value="ABC_6TM_ABCC_D2"/>
    <property type="match status" value="1"/>
</dbReference>
<dbReference type="PROSITE" id="PS50893">
    <property type="entry name" value="ABC_TRANSPORTER_2"/>
    <property type="match status" value="2"/>
</dbReference>
<dbReference type="FunFam" id="3.40.50.300:FF:002145">
    <property type="entry name" value="ABC transporter (MsbA subfamily)"/>
    <property type="match status" value="1"/>
</dbReference>
<feature type="transmembrane region" description="Helical" evidence="12">
    <location>
        <begin position="928"/>
        <end position="950"/>
    </location>
</feature>
<feature type="compositionally biased region" description="Low complexity" evidence="11">
    <location>
        <begin position="854"/>
        <end position="865"/>
    </location>
</feature>
<dbReference type="Gene3D" id="1.20.1560.10">
    <property type="entry name" value="ABC transporter type 1, transmembrane domain"/>
    <property type="match status" value="2"/>
</dbReference>
<feature type="domain" description="ABC transporter" evidence="13">
    <location>
        <begin position="607"/>
        <end position="831"/>
    </location>
</feature>
<dbReference type="OMA" id="QWWVEAN"/>
<feature type="transmembrane region" description="Helical" evidence="12">
    <location>
        <begin position="64"/>
        <end position="85"/>
    </location>
</feature>
<feature type="domain" description="ABC transmembrane type-1" evidence="14">
    <location>
        <begin position="903"/>
        <end position="1168"/>
    </location>
</feature>
<dbReference type="CDD" id="cd18579">
    <property type="entry name" value="ABC_6TM_ABCC_D1"/>
    <property type="match status" value="1"/>
</dbReference>
<dbReference type="InterPro" id="IPR044746">
    <property type="entry name" value="ABCC_6TM_D1"/>
</dbReference>
<feature type="transmembrane region" description="Helical" evidence="12">
    <location>
        <begin position="486"/>
        <end position="513"/>
    </location>
</feature>
<dbReference type="InterPro" id="IPR017871">
    <property type="entry name" value="ABC_transporter-like_CS"/>
</dbReference>
<evidence type="ECO:0000259" key="14">
    <source>
        <dbReference type="PROSITE" id="PS50929"/>
    </source>
</evidence>
<feature type="domain" description="ABC transporter" evidence="13">
    <location>
        <begin position="1207"/>
        <end position="1439"/>
    </location>
</feature>
<evidence type="ECO:0000256" key="5">
    <source>
        <dbReference type="ARBA" id="ARBA00022692"/>
    </source>
</evidence>
<dbReference type="SUPFAM" id="SSF90123">
    <property type="entry name" value="ABC transporter transmembrane region"/>
    <property type="match status" value="2"/>
</dbReference>
<feature type="region of interest" description="Disordered" evidence="11">
    <location>
        <begin position="821"/>
        <end position="867"/>
    </location>
</feature>
<keyword evidence="8 12" id="KW-1133">Transmembrane helix</keyword>
<dbReference type="EMBL" id="BCMY01000013">
    <property type="protein sequence ID" value="GAQ44543.1"/>
    <property type="molecule type" value="Genomic_DNA"/>
</dbReference>
<dbReference type="FunFam" id="1.20.1560.10:FF:000055">
    <property type="entry name" value="ABC multidrug transporter (Eurofung)"/>
    <property type="match status" value="1"/>
</dbReference>
<evidence type="ECO:0000256" key="12">
    <source>
        <dbReference type="SAM" id="Phobius"/>
    </source>
</evidence>
<dbReference type="VEuPathDB" id="FungiDB:An08g02330"/>
<dbReference type="OrthoDB" id="6500128at2759"/>
<accession>A0A117E1T5</accession>
<dbReference type="VEuPathDB" id="FungiDB:ATCC64974_104510"/>
<dbReference type="CDD" id="cd03244">
    <property type="entry name" value="ABCC_MRP_domain2"/>
    <property type="match status" value="1"/>
</dbReference>
<feature type="domain" description="ABC transmembrane type-1" evidence="14">
    <location>
        <begin position="273"/>
        <end position="551"/>
    </location>
</feature>
<reference evidence="16" key="1">
    <citation type="journal article" date="2016" name="Genome Announc.">
        <title>Draft genome sequence of Aspergillus niger strain An76.</title>
        <authorList>
            <person name="Gong W."/>
            <person name="Cheng Z."/>
            <person name="Zhang H."/>
            <person name="Liu L."/>
            <person name="Gao P."/>
            <person name="Wang L."/>
        </authorList>
    </citation>
    <scope>NUCLEOTIDE SEQUENCE [LARGE SCALE GENOMIC DNA]</scope>
    <source>
        <strain evidence="16">An76</strain>
    </source>
</reference>
<keyword evidence="10" id="KW-0325">Glycoprotein</keyword>
<dbReference type="InterPro" id="IPR050173">
    <property type="entry name" value="ABC_transporter_C-like"/>
</dbReference>
<dbReference type="Pfam" id="PF00664">
    <property type="entry name" value="ABC_membrane"/>
    <property type="match status" value="1"/>
</dbReference>
<keyword evidence="5 12" id="KW-0812">Transmembrane</keyword>
<dbReference type="Proteomes" id="UP000068243">
    <property type="component" value="Unassembled WGS sequence"/>
</dbReference>
<comment type="subcellular location">
    <subcellularLocation>
        <location evidence="1">Cell membrane</location>
        <topology evidence="1">Multi-pass membrane protein</topology>
    </subcellularLocation>
</comment>
<gene>
    <name evidence="15" type="ORF">ABL_07204</name>
</gene>
<dbReference type="GO" id="GO:0140359">
    <property type="term" value="F:ABC-type transporter activity"/>
    <property type="evidence" value="ECO:0007669"/>
    <property type="project" value="InterPro"/>
</dbReference>
<keyword evidence="3" id="KW-0813">Transport</keyword>
<dbReference type="InterPro" id="IPR003439">
    <property type="entry name" value="ABC_transporter-like_ATP-bd"/>
</dbReference>
<feature type="transmembrane region" description="Helical" evidence="12">
    <location>
        <begin position="97"/>
        <end position="117"/>
    </location>
</feature>
<dbReference type="PANTHER" id="PTHR24223:SF404">
    <property type="entry name" value="ABC MULTIDRUG TRANSPORTER (EUROFUNG)-RELATED"/>
    <property type="match status" value="1"/>
</dbReference>
<evidence type="ECO:0000256" key="1">
    <source>
        <dbReference type="ARBA" id="ARBA00004651"/>
    </source>
</evidence>
<dbReference type="SUPFAM" id="SSF52540">
    <property type="entry name" value="P-loop containing nucleoside triphosphate hydrolases"/>
    <property type="match status" value="2"/>
</dbReference>
<dbReference type="GO" id="GO:0016887">
    <property type="term" value="F:ATP hydrolysis activity"/>
    <property type="evidence" value="ECO:0007669"/>
    <property type="project" value="InterPro"/>
</dbReference>
<keyword evidence="7 15" id="KW-0067">ATP-binding</keyword>
<dbReference type="InterPro" id="IPR011527">
    <property type="entry name" value="ABC1_TM_dom"/>
</dbReference>
<keyword evidence="6" id="KW-0547">Nucleotide-binding</keyword>
<dbReference type="FunFam" id="1.20.1560.10:FF:000066">
    <property type="entry name" value="ABC multidrug transporter (Eurofung)"/>
    <property type="match status" value="1"/>
</dbReference>
<evidence type="ECO:0000313" key="15">
    <source>
        <dbReference type="EMBL" id="GAQ44543.1"/>
    </source>
</evidence>
<feature type="compositionally biased region" description="Polar residues" evidence="11">
    <location>
        <begin position="821"/>
        <end position="853"/>
    </location>
</feature>
<evidence type="ECO:0000259" key="13">
    <source>
        <dbReference type="PROSITE" id="PS50893"/>
    </source>
</evidence>
<evidence type="ECO:0000256" key="8">
    <source>
        <dbReference type="ARBA" id="ARBA00022989"/>
    </source>
</evidence>
<feature type="transmembrane region" description="Helical" evidence="12">
    <location>
        <begin position="1026"/>
        <end position="1046"/>
    </location>
</feature>
<dbReference type="Pfam" id="PF00005">
    <property type="entry name" value="ABC_tran"/>
    <property type="match status" value="2"/>
</dbReference>
<evidence type="ECO:0000256" key="10">
    <source>
        <dbReference type="ARBA" id="ARBA00023180"/>
    </source>
</evidence>
<feature type="transmembrane region" description="Helical" evidence="12">
    <location>
        <begin position="160"/>
        <end position="177"/>
    </location>
</feature>
<dbReference type="GO" id="GO:0005886">
    <property type="term" value="C:plasma membrane"/>
    <property type="evidence" value="ECO:0007669"/>
    <property type="project" value="UniProtKB-SubCell"/>
</dbReference>
<evidence type="ECO:0000256" key="11">
    <source>
        <dbReference type="SAM" id="MobiDB-lite"/>
    </source>
</evidence>
<dbReference type="Gene3D" id="3.40.50.300">
    <property type="entry name" value="P-loop containing nucleotide triphosphate hydrolases"/>
    <property type="match status" value="2"/>
</dbReference>
<organism evidence="15 16">
    <name type="scientific">Aspergillus niger</name>
    <dbReference type="NCBI Taxonomy" id="5061"/>
    <lineage>
        <taxon>Eukaryota</taxon>
        <taxon>Fungi</taxon>
        <taxon>Dikarya</taxon>
        <taxon>Ascomycota</taxon>
        <taxon>Pezizomycotina</taxon>
        <taxon>Eurotiomycetes</taxon>
        <taxon>Eurotiomycetidae</taxon>
        <taxon>Eurotiales</taxon>
        <taxon>Aspergillaceae</taxon>
        <taxon>Aspergillus</taxon>
        <taxon>Aspergillus subgen. Circumdati</taxon>
    </lineage>
</organism>
<dbReference type="InterPro" id="IPR056227">
    <property type="entry name" value="TMD0_ABC"/>
</dbReference>
<evidence type="ECO:0000256" key="2">
    <source>
        <dbReference type="ARBA" id="ARBA00009726"/>
    </source>
</evidence>
<feature type="transmembrane region" description="Helical" evidence="12">
    <location>
        <begin position="525"/>
        <end position="543"/>
    </location>
</feature>
<evidence type="ECO:0000256" key="9">
    <source>
        <dbReference type="ARBA" id="ARBA00023136"/>
    </source>
</evidence>
<dbReference type="PROSITE" id="PS50929">
    <property type="entry name" value="ABC_TM1F"/>
    <property type="match status" value="2"/>
</dbReference>
<evidence type="ECO:0000256" key="6">
    <source>
        <dbReference type="ARBA" id="ARBA00022741"/>
    </source>
</evidence>
<dbReference type="PANTHER" id="PTHR24223">
    <property type="entry name" value="ATP-BINDING CASSETTE SUB-FAMILY C"/>
    <property type="match status" value="1"/>
</dbReference>
<evidence type="ECO:0000256" key="7">
    <source>
        <dbReference type="ARBA" id="ARBA00022840"/>
    </source>
</evidence>
<feature type="transmembrane region" description="Helical" evidence="12">
    <location>
        <begin position="1102"/>
        <end position="1131"/>
    </location>
</feature>
<dbReference type="GO" id="GO:0005524">
    <property type="term" value="F:ATP binding"/>
    <property type="evidence" value="ECO:0007669"/>
    <property type="project" value="UniProtKB-KW"/>
</dbReference>
<feature type="transmembrane region" description="Helical" evidence="12">
    <location>
        <begin position="402"/>
        <end position="423"/>
    </location>
</feature>
<feature type="transmembrane region" description="Helical" evidence="12">
    <location>
        <begin position="32"/>
        <end position="52"/>
    </location>
</feature>
<feature type="transmembrane region" description="Helical" evidence="12">
    <location>
        <begin position="884"/>
        <end position="908"/>
    </location>
</feature>
<evidence type="ECO:0000256" key="3">
    <source>
        <dbReference type="ARBA" id="ARBA00022448"/>
    </source>
</evidence>
<evidence type="ECO:0000256" key="4">
    <source>
        <dbReference type="ARBA" id="ARBA00022475"/>
    </source>
</evidence>
<feature type="transmembrane region" description="Helical" evidence="12">
    <location>
        <begin position="308"/>
        <end position="328"/>
    </location>
</feature>
<feature type="transmembrane region" description="Helical" evidence="12">
    <location>
        <begin position="129"/>
        <end position="148"/>
    </location>
</feature>
<keyword evidence="4" id="KW-1003">Cell membrane</keyword>
<dbReference type="InterPro" id="IPR027417">
    <property type="entry name" value="P-loop_NTPase"/>
</dbReference>
<keyword evidence="9 12" id="KW-0472">Membrane</keyword>
<comment type="caution">
    <text evidence="15">The sequence shown here is derived from an EMBL/GenBank/DDBJ whole genome shotgun (WGS) entry which is preliminary data.</text>
</comment>
<dbReference type="InterPro" id="IPR003593">
    <property type="entry name" value="AAA+_ATPase"/>
</dbReference>
<sequence length="1443" mass="160039">MACPPNSDNVFGPRVNPECRPFDFTLLFEDGFFGLLPAALFLALTPQRLYILRTSPVKLDSFRLTLVKLTLLAVLCILHILYTALRVEDPELHTSVGLASGIVNIIATGGAIMLSYLEDQRSVKPSDLLVIYYSVEILLVLPQLRSLWQISTASEPCRALWTTIFAFNIAVLIAESMHKNRFLRPLYQKTKGEGILGFWGQSFFIWVLPVLQTGYSKVLGTDDLPEMDADQQTQLTREELEKAWKISSGKHRLLRSTFSAYRNTFLSAIVPRLCLSAFNFCQPFLITTTIAYIQNDGSDPDRKRRGQAIVGAYVLVYLGWAISTAVYWRQTNRFNTKVRSGLISLVYTQTTRLKASDIKDSAAITLMGTDVERIVQSQKTIHETWASVLEVGIAIWLLERQLLVACVVPAIIAIGSVLAIGPISTRSGQAQKEWIERVQARVTATSSMLRDIKSVKMLGLSRVLLNTISELRKIELKISERFRKLLIWEIVISNVPTEFAPFATFAVYTIIAVVKHDKTLLSSQAFTSLSLISLVTSPLITFVQAVPSVRQAMSCYLRIEEYCEKEPAGLITHTASSPVLSLTDDDRDVELRSFQPKSEYSATPVSFERANVGWAKAGDNKLHDITLRVGSGVTMLIGPVGSGKSTLLCSLLGETVIKSGDVRVADHQMAYCSQVPFIINDTVRQNITFGSPFDPKWYEFAIWACGLKEDLSDMPGGDLYRAGTDGLSLSGGQKQRVALCRAIYSRRRLVVLDDVFSGLDSNNIRTISTRLFGPNGYFRRPGMTVLLATHTEHLFQYADEIVVLEEGRTVQTGSFDNVMQLSKPASTESPVSTVGTADHTASATQEGDELSNTAAKPSAPDSSSPLRREGTWSVYKYYFRSARFIPFATCLAFIVVEAVSGDFTTLWIQWWVEANERSPNKDAGMYLGVYAVLFVIQLIGNVGGLWLLVINIINNTALNLHTDLLSTTLSAPFRFFQDTEIGALTNRFSQDMELIDMMLPLVASMFLTGLASCVVKLVILCIVSKYLAVAVPALLVSLVILQRYYLRTSRQVRLLDLEAKAPLYTHFTEAVHGVTTLRAYGMNPWFQEKMHMLLDKSQRPFYMLYCIQQWLTLVMGLIVAALAVIIVAMTTSLADQYNGAAVGVALSLILTFNSTISSTLRSWTSLETTIGAVSRVQQFAQDTPREANHDLMGSVVPGVSGHSQFTIAFDNVTAGYDQASPSVLKNLSLTIHHGEKIAICGASGSGKSSIVLSLLRMSEIQSGKISIGGCDISELERQAIHSAINVIPQDPFLLSGTVRFNLDPFGMATDERITSGLQKVGLWNRISTDGGLDMEMSSISTWSVGERQLLALARALVVPRPILILDEATSSVDRETEALMQEIIEQNFRHQTVIAVIHRFAYIDRFDRVVFLKDGEMLECDVPHALLGRECNFRQLYRAWERA</sequence>
<name>A0A117E1T5_ASPNG</name>